<dbReference type="AlphaFoldDB" id="A0AAE3JDC3"/>
<name>A0AAE3JDC3_9FIRM</name>
<accession>A0AAE3JDC3</accession>
<comment type="caution">
    <text evidence="1">The sequence shown here is derived from an EMBL/GenBank/DDBJ whole genome shotgun (WGS) entry which is preliminary data.</text>
</comment>
<keyword evidence="2" id="KW-1185">Reference proteome</keyword>
<dbReference type="RefSeq" id="WP_118615527.1">
    <property type="nucleotide sequence ID" value="NZ_JAJEQN010000038.1"/>
</dbReference>
<protein>
    <submittedName>
        <fullName evidence="1">Uncharacterized protein</fullName>
    </submittedName>
</protein>
<gene>
    <name evidence="1" type="ORF">LKD48_12905</name>
</gene>
<dbReference type="Proteomes" id="UP001198200">
    <property type="component" value="Unassembled WGS sequence"/>
</dbReference>
<proteinExistence type="predicted"/>
<reference evidence="1 2" key="1">
    <citation type="submission" date="2021-10" db="EMBL/GenBank/DDBJ databases">
        <title>Anaerobic single-cell dispensing facilitates the cultivation of human gut bacteria.</title>
        <authorList>
            <person name="Afrizal A."/>
        </authorList>
    </citation>
    <scope>NUCLEOTIDE SEQUENCE [LARGE SCALE GENOMIC DNA]</scope>
    <source>
        <strain evidence="1 2">CLA-AA-H224</strain>
    </source>
</reference>
<sequence length="89" mass="10508">MFRMWGKVFADNHLLKDFVVENPSLDMTRTKKVFAALETIAHEFDLAVPIWLPSNISDFKRHAKTRFTQDSFIEAIDFDYLEIQIIEED</sequence>
<evidence type="ECO:0000313" key="1">
    <source>
        <dbReference type="EMBL" id="MCC2222518.1"/>
    </source>
</evidence>
<evidence type="ECO:0000313" key="2">
    <source>
        <dbReference type="Proteomes" id="UP001198200"/>
    </source>
</evidence>
<dbReference type="EMBL" id="JAJEQN010000038">
    <property type="protein sequence ID" value="MCC2222518.1"/>
    <property type="molecule type" value="Genomic_DNA"/>
</dbReference>
<organism evidence="1 2">
    <name type="scientific">Anthropogastromicrobium aceti</name>
    <dbReference type="NCBI Taxonomy" id="2981768"/>
    <lineage>
        <taxon>Bacteria</taxon>
        <taxon>Bacillati</taxon>
        <taxon>Bacillota</taxon>
        <taxon>Clostridia</taxon>
        <taxon>Lachnospirales</taxon>
        <taxon>Lachnospiraceae</taxon>
        <taxon>Anthropogastromicrobium</taxon>
    </lineage>
</organism>